<gene>
    <name evidence="10" type="ORF">GGR23_002517</name>
</gene>
<comment type="caution">
    <text evidence="10">The sequence shown here is derived from an EMBL/GenBank/DDBJ whole genome shotgun (WGS) entry which is preliminary data.</text>
</comment>
<evidence type="ECO:0000256" key="2">
    <source>
        <dbReference type="ARBA" id="ARBA00022448"/>
    </source>
</evidence>
<protein>
    <submittedName>
        <fullName evidence="10">Thiamine transport system ATP-binding protein</fullName>
    </submittedName>
</protein>
<dbReference type="PANTHER" id="PTHR42781:SF1">
    <property type="entry name" value="THIAMINE IMPORT ATP-BINDING PROTEIN THIQ"/>
    <property type="match status" value="1"/>
</dbReference>
<keyword evidence="5" id="KW-0547">Nucleotide-binding</keyword>
<dbReference type="PANTHER" id="PTHR42781">
    <property type="entry name" value="SPERMIDINE/PUTRESCINE IMPORT ATP-BINDING PROTEIN POTA"/>
    <property type="match status" value="1"/>
</dbReference>
<evidence type="ECO:0000256" key="1">
    <source>
        <dbReference type="ARBA" id="ARBA00005417"/>
    </source>
</evidence>
<evidence type="ECO:0000256" key="3">
    <source>
        <dbReference type="ARBA" id="ARBA00022475"/>
    </source>
</evidence>
<keyword evidence="11" id="KW-1185">Reference proteome</keyword>
<dbReference type="SMART" id="SM00382">
    <property type="entry name" value="AAA"/>
    <property type="match status" value="1"/>
</dbReference>
<dbReference type="InterPro" id="IPR017871">
    <property type="entry name" value="ABC_transporter-like_CS"/>
</dbReference>
<reference evidence="10 11" key="1">
    <citation type="submission" date="2020-08" db="EMBL/GenBank/DDBJ databases">
        <title>Genomic Encyclopedia of Type Strains, Phase IV (KMG-IV): sequencing the most valuable type-strain genomes for metagenomic binning, comparative biology and taxonomic classification.</title>
        <authorList>
            <person name="Goeker M."/>
        </authorList>
    </citation>
    <scope>NUCLEOTIDE SEQUENCE [LARGE SCALE GENOMIC DNA]</scope>
    <source>
        <strain evidence="10 11">DSM 29853</strain>
    </source>
</reference>
<dbReference type="Proteomes" id="UP000528286">
    <property type="component" value="Unassembled WGS sequence"/>
</dbReference>
<keyword evidence="3" id="KW-1003">Cell membrane</keyword>
<evidence type="ECO:0000256" key="8">
    <source>
        <dbReference type="ARBA" id="ARBA00023136"/>
    </source>
</evidence>
<dbReference type="InterPro" id="IPR050093">
    <property type="entry name" value="ABC_SmlMolc_Importer"/>
</dbReference>
<dbReference type="GO" id="GO:0005524">
    <property type="term" value="F:ATP binding"/>
    <property type="evidence" value="ECO:0007669"/>
    <property type="project" value="UniProtKB-KW"/>
</dbReference>
<keyword evidence="7" id="KW-1278">Translocase</keyword>
<dbReference type="SUPFAM" id="SSF52540">
    <property type="entry name" value="P-loop containing nucleoside triphosphate hydrolases"/>
    <property type="match status" value="1"/>
</dbReference>
<dbReference type="AlphaFoldDB" id="A0A7W6J7I3"/>
<keyword evidence="6 10" id="KW-0067">ATP-binding</keyword>
<dbReference type="Pfam" id="PF00005">
    <property type="entry name" value="ABC_tran"/>
    <property type="match status" value="1"/>
</dbReference>
<dbReference type="PROSITE" id="PS50893">
    <property type="entry name" value="ABC_TRANSPORTER_2"/>
    <property type="match status" value="1"/>
</dbReference>
<dbReference type="EMBL" id="JACIEZ010000004">
    <property type="protein sequence ID" value="MBB4065316.1"/>
    <property type="molecule type" value="Genomic_DNA"/>
</dbReference>
<keyword evidence="2" id="KW-0813">Transport</keyword>
<dbReference type="InterPro" id="IPR027417">
    <property type="entry name" value="P-loop_NTPase"/>
</dbReference>
<evidence type="ECO:0000313" key="10">
    <source>
        <dbReference type="EMBL" id="MBB4065316.1"/>
    </source>
</evidence>
<dbReference type="PROSITE" id="PS00211">
    <property type="entry name" value="ABC_TRANSPORTER_1"/>
    <property type="match status" value="1"/>
</dbReference>
<keyword evidence="8" id="KW-0472">Membrane</keyword>
<organism evidence="10 11">
    <name type="scientific">Gellertiella hungarica</name>
    <dbReference type="NCBI Taxonomy" id="1572859"/>
    <lineage>
        <taxon>Bacteria</taxon>
        <taxon>Pseudomonadati</taxon>
        <taxon>Pseudomonadota</taxon>
        <taxon>Alphaproteobacteria</taxon>
        <taxon>Hyphomicrobiales</taxon>
        <taxon>Rhizobiaceae</taxon>
        <taxon>Gellertiella</taxon>
    </lineage>
</organism>
<accession>A0A7W6J7I3</accession>
<keyword evidence="4" id="KW-0997">Cell inner membrane</keyword>
<evidence type="ECO:0000259" key="9">
    <source>
        <dbReference type="PROSITE" id="PS50893"/>
    </source>
</evidence>
<evidence type="ECO:0000256" key="4">
    <source>
        <dbReference type="ARBA" id="ARBA00022519"/>
    </source>
</evidence>
<dbReference type="InterPro" id="IPR003439">
    <property type="entry name" value="ABC_transporter-like_ATP-bd"/>
</dbReference>
<feature type="domain" description="ABC transporter" evidence="9">
    <location>
        <begin position="1"/>
        <end position="226"/>
    </location>
</feature>
<evidence type="ECO:0000313" key="11">
    <source>
        <dbReference type="Proteomes" id="UP000528286"/>
    </source>
</evidence>
<comment type="similarity">
    <text evidence="1">Belongs to the ABC transporter superfamily.</text>
</comment>
<dbReference type="InterPro" id="IPR003593">
    <property type="entry name" value="AAA+_ATPase"/>
</dbReference>
<proteinExistence type="inferred from homology"/>
<sequence length="227" mass="24549">MDNVRLDRGGQTFHIDVRMSGSITAVAGASGSGKTTFLHLIAGFETPRSGRILLTGKDVTDLHPADRPVSLVFQDNNLFAHLDIARNVGLGINPSLRLTAEDERRIDEALARTGLAGYGGRLPGTLSGGERQRAAFARALVRKRPYLLLDEPFAALDPGLRLAMGDLLRELQAETGVMVVMVTHLPDEVERLAERVVFLARGTVVASGPTDEILRRGMLPEIDAFMG</sequence>
<evidence type="ECO:0000256" key="5">
    <source>
        <dbReference type="ARBA" id="ARBA00022741"/>
    </source>
</evidence>
<dbReference type="Gene3D" id="3.40.50.300">
    <property type="entry name" value="P-loop containing nucleotide triphosphate hydrolases"/>
    <property type="match status" value="1"/>
</dbReference>
<name>A0A7W6J7I3_9HYPH</name>
<evidence type="ECO:0000256" key="7">
    <source>
        <dbReference type="ARBA" id="ARBA00022967"/>
    </source>
</evidence>
<evidence type="ECO:0000256" key="6">
    <source>
        <dbReference type="ARBA" id="ARBA00022840"/>
    </source>
</evidence>
<dbReference type="GO" id="GO:0016887">
    <property type="term" value="F:ATP hydrolysis activity"/>
    <property type="evidence" value="ECO:0007669"/>
    <property type="project" value="InterPro"/>
</dbReference>